<feature type="compositionally biased region" description="Polar residues" evidence="1">
    <location>
        <begin position="50"/>
        <end position="59"/>
    </location>
</feature>
<feature type="region of interest" description="Disordered" evidence="1">
    <location>
        <begin position="41"/>
        <end position="76"/>
    </location>
</feature>
<evidence type="ECO:0000313" key="3">
    <source>
        <dbReference type="Proteomes" id="UP000466039"/>
    </source>
</evidence>
<evidence type="ECO:0000256" key="1">
    <source>
        <dbReference type="SAM" id="MobiDB-lite"/>
    </source>
</evidence>
<feature type="region of interest" description="Disordered" evidence="1">
    <location>
        <begin position="97"/>
        <end position="129"/>
    </location>
</feature>
<sequence length="174" mass="18404">MAAATNTDPTKSIEWRVFWRDSGNVQAATNKVHPAAAKPMKIDSHDHHCSNSPEHSMPSTAPDPATPAHTPTARPRCATGKVAVMIDSVEGIMKAAPAPARARAAISQRVGGEQRDRRSCGEHGQPGDENCLTPVAITECASRQQQACKRQGVSINDPRQLGLSGAGLGGEVRQ</sequence>
<dbReference type="AlphaFoldDB" id="A0AAD1IS96"/>
<keyword evidence="3" id="KW-1185">Reference proteome</keyword>
<accession>A0AAD1IS96</accession>
<reference evidence="2 3" key="1">
    <citation type="journal article" date="2019" name="Emerg. Microbes Infect.">
        <title>Comprehensive subspecies identification of 175 nontuberculous mycobacteria species based on 7547 genomic profiles.</title>
        <authorList>
            <person name="Matsumoto Y."/>
            <person name="Kinjo T."/>
            <person name="Motooka D."/>
            <person name="Nabeya D."/>
            <person name="Jung N."/>
            <person name="Uechi K."/>
            <person name="Horii T."/>
            <person name="Iida T."/>
            <person name="Fujita J."/>
            <person name="Nakamura S."/>
        </authorList>
    </citation>
    <scope>NUCLEOTIDE SEQUENCE [LARGE SCALE GENOMIC DNA]</scope>
    <source>
        <strain evidence="2 3">JCM 15658</strain>
    </source>
</reference>
<organism evidence="2 3">
    <name type="scientific">Mycolicibacterium monacense</name>
    <name type="common">Mycobacterium monacense</name>
    <dbReference type="NCBI Taxonomy" id="85693"/>
    <lineage>
        <taxon>Bacteria</taxon>
        <taxon>Bacillati</taxon>
        <taxon>Actinomycetota</taxon>
        <taxon>Actinomycetes</taxon>
        <taxon>Mycobacteriales</taxon>
        <taxon>Mycobacteriaceae</taxon>
        <taxon>Mycolicibacterium</taxon>
    </lineage>
</organism>
<feature type="compositionally biased region" description="Gly residues" evidence="1">
    <location>
        <begin position="164"/>
        <end position="174"/>
    </location>
</feature>
<feature type="compositionally biased region" description="Low complexity" evidence="1">
    <location>
        <begin position="60"/>
        <end position="76"/>
    </location>
</feature>
<name>A0AAD1IS96_MYCMB</name>
<dbReference type="EMBL" id="AP022617">
    <property type="protein sequence ID" value="BBZ59158.1"/>
    <property type="molecule type" value="Genomic_DNA"/>
</dbReference>
<feature type="compositionally biased region" description="Basic and acidic residues" evidence="1">
    <location>
        <begin position="112"/>
        <end position="121"/>
    </location>
</feature>
<proteinExistence type="predicted"/>
<protein>
    <submittedName>
        <fullName evidence="2">Uncharacterized protein</fullName>
    </submittedName>
</protein>
<evidence type="ECO:0000313" key="2">
    <source>
        <dbReference type="EMBL" id="BBZ59158.1"/>
    </source>
</evidence>
<gene>
    <name evidence="2" type="ORF">MMON_04590</name>
</gene>
<dbReference type="Proteomes" id="UP000466039">
    <property type="component" value="Chromosome"/>
</dbReference>
<feature type="region of interest" description="Disordered" evidence="1">
    <location>
        <begin position="151"/>
        <end position="174"/>
    </location>
</feature>